<evidence type="ECO:0000313" key="3">
    <source>
        <dbReference type="Proteomes" id="UP000242525"/>
    </source>
</evidence>
<protein>
    <submittedName>
        <fullName evidence="2">Uncharacterized protein</fullName>
    </submittedName>
</protein>
<name>A0A0J9XAB7_GEOCN</name>
<feature type="compositionally biased region" description="Basic and acidic residues" evidence="1">
    <location>
        <begin position="331"/>
        <end position="342"/>
    </location>
</feature>
<feature type="region of interest" description="Disordered" evidence="1">
    <location>
        <begin position="185"/>
        <end position="225"/>
    </location>
</feature>
<comment type="caution">
    <text evidence="2">The sequence shown here is derived from an EMBL/GenBank/DDBJ whole genome shotgun (WGS) entry which is preliminary data.</text>
</comment>
<feature type="region of interest" description="Disordered" evidence="1">
    <location>
        <begin position="456"/>
        <end position="475"/>
    </location>
</feature>
<keyword evidence="3" id="KW-1185">Reference proteome</keyword>
<feature type="region of interest" description="Disordered" evidence="1">
    <location>
        <begin position="320"/>
        <end position="348"/>
    </location>
</feature>
<feature type="compositionally biased region" description="Low complexity" evidence="1">
    <location>
        <begin position="193"/>
        <end position="208"/>
    </location>
</feature>
<organism evidence="2 3">
    <name type="scientific">Geotrichum candidum</name>
    <name type="common">Oospora lactis</name>
    <name type="synonym">Dipodascus geotrichum</name>
    <dbReference type="NCBI Taxonomy" id="1173061"/>
    <lineage>
        <taxon>Eukaryota</taxon>
        <taxon>Fungi</taxon>
        <taxon>Dikarya</taxon>
        <taxon>Ascomycota</taxon>
        <taxon>Saccharomycotina</taxon>
        <taxon>Dipodascomycetes</taxon>
        <taxon>Dipodascales</taxon>
        <taxon>Dipodascaceae</taxon>
        <taxon>Geotrichum</taxon>
    </lineage>
</organism>
<evidence type="ECO:0000256" key="1">
    <source>
        <dbReference type="SAM" id="MobiDB-lite"/>
    </source>
</evidence>
<evidence type="ECO:0000313" key="2">
    <source>
        <dbReference type="EMBL" id="CDO54413.1"/>
    </source>
</evidence>
<feature type="compositionally biased region" description="Low complexity" evidence="1">
    <location>
        <begin position="459"/>
        <end position="474"/>
    </location>
</feature>
<reference evidence="2" key="1">
    <citation type="submission" date="2014-03" db="EMBL/GenBank/DDBJ databases">
        <authorList>
            <person name="Casaregola S."/>
        </authorList>
    </citation>
    <scope>NUCLEOTIDE SEQUENCE [LARGE SCALE GENOMIC DNA]</scope>
    <source>
        <strain evidence="2">CLIB 918</strain>
    </source>
</reference>
<accession>A0A0J9XAB7</accession>
<gene>
    <name evidence="2" type="ORF">BN980_GECA07s04344g</name>
</gene>
<proteinExistence type="predicted"/>
<dbReference type="AlphaFoldDB" id="A0A0J9XAB7"/>
<dbReference type="Proteomes" id="UP000242525">
    <property type="component" value="Unassembled WGS sequence"/>
</dbReference>
<sequence>MVSCTNYVVFFVVVEKSVPLKSKTKLNIASLQASMEARCQQVKHVFKSRIPRSKLLPAKFRRTNDVHDEKRPEICRLDGSSQASNSTQLASDTPKAIAAAKGKLSPISKSSEVRDGMPQRPALREAIKAPLKDDPAESQAPVGAKFQHVKHVFKIRIPKSQLSPAKFQQANDAHEAKASTVPTLDVNCQNPQSASDAPKATSATSKSSKLGDGMPSKSTLRGALKTSVKDTFAESRTTAGSKFQKIKHVFESRIPRSKLSAKFRRTSDVHETKKPMVRGLNFNSRTSNNPLLTTDACKAATTRNQGTPKDTVSRLGFLRSRCSPAPSNSIKESETPKTESQKMRLFRGNDTTRSKSLKFHLHPASNVSPNPPSNLNTVSGNSFNYPNVKSPATVSTNKSAAGQSLPLKSHRSLGFMAPTKSSAARANTPTHGILKSTSGTLSQSKFLDNDTAGPKSVISKLPNNSSKLSTSNSKEGIKPLFKNTFDASRASVRAKIHPVKGVFKSRTPISQLLPAEFQRTNDAHEAKMSTTSALEIDHQDNNNSQLVSDASKNASTNVVLSSISKSGKLRDGMSSTLTVRQSIRTSVKDALAAPQASVHAKCQQIKDGFKSRIPRLKLLPNKFQRTINAHEAKMFTIPTSDVNCQANNNPRVVSYTNRATSINRTLSPIPECDELVEDVPSKLTLTGGKRASVKDALVESQVSTKTKCQRIKDGFRSCIPRSKLLPAKFQRTSDIHMVKLPTTPALDVNRQASKIPQLASDAPKATSIKRIFSSTSKSGKLKDGMQSKSTLRGALKTSVKDTFAATRVSTKATFRPVKNLFKRRTPRL</sequence>
<dbReference type="EMBL" id="CCBN010000007">
    <property type="protein sequence ID" value="CDO54413.1"/>
    <property type="molecule type" value="Genomic_DNA"/>
</dbReference>